<feature type="compositionally biased region" description="Basic and acidic residues" evidence="1">
    <location>
        <begin position="27"/>
        <end position="37"/>
    </location>
</feature>
<evidence type="ECO:0000256" key="1">
    <source>
        <dbReference type="SAM" id="MobiDB-lite"/>
    </source>
</evidence>
<organism evidence="2 3">
    <name type="scientific">Fragilariopsis cylindrus CCMP1102</name>
    <dbReference type="NCBI Taxonomy" id="635003"/>
    <lineage>
        <taxon>Eukaryota</taxon>
        <taxon>Sar</taxon>
        <taxon>Stramenopiles</taxon>
        <taxon>Ochrophyta</taxon>
        <taxon>Bacillariophyta</taxon>
        <taxon>Bacillariophyceae</taxon>
        <taxon>Bacillariophycidae</taxon>
        <taxon>Bacillariales</taxon>
        <taxon>Bacillariaceae</taxon>
        <taxon>Fragilariopsis</taxon>
    </lineage>
</organism>
<accession>A0A1E7FA90</accession>
<name>A0A1E7FA90_9STRA</name>
<evidence type="ECO:0000313" key="2">
    <source>
        <dbReference type="EMBL" id="OEU15078.1"/>
    </source>
</evidence>
<dbReference type="KEGG" id="fcy:FRACYDRAFT_269209"/>
<evidence type="ECO:0000313" key="3">
    <source>
        <dbReference type="Proteomes" id="UP000095751"/>
    </source>
</evidence>
<dbReference type="InParanoid" id="A0A1E7FA90"/>
<dbReference type="AlphaFoldDB" id="A0A1E7FA90"/>
<dbReference type="OrthoDB" id="46872at2759"/>
<dbReference type="EMBL" id="KV784359">
    <property type="protein sequence ID" value="OEU15078.1"/>
    <property type="molecule type" value="Genomic_DNA"/>
</dbReference>
<protein>
    <submittedName>
        <fullName evidence="2">Uncharacterized protein</fullName>
    </submittedName>
</protein>
<reference evidence="2 3" key="1">
    <citation type="submission" date="2016-09" db="EMBL/GenBank/DDBJ databases">
        <title>Extensive genetic diversity and differential bi-allelic expression allows diatom success in the polar Southern Ocean.</title>
        <authorList>
            <consortium name="DOE Joint Genome Institute"/>
            <person name="Mock T."/>
            <person name="Otillar R.P."/>
            <person name="Strauss J."/>
            <person name="Dupont C."/>
            <person name="Frickenhaus S."/>
            <person name="Maumus F."/>
            <person name="Mcmullan M."/>
            <person name="Sanges R."/>
            <person name="Schmutz J."/>
            <person name="Toseland A."/>
            <person name="Valas R."/>
            <person name="Veluchamy A."/>
            <person name="Ward B.J."/>
            <person name="Allen A."/>
            <person name="Barry K."/>
            <person name="Falciatore A."/>
            <person name="Ferrante M."/>
            <person name="Fortunato A.E."/>
            <person name="Gloeckner G."/>
            <person name="Gruber A."/>
            <person name="Hipkin R."/>
            <person name="Janech M."/>
            <person name="Kroth P."/>
            <person name="Leese F."/>
            <person name="Lindquist E."/>
            <person name="Lyon B.R."/>
            <person name="Martin J."/>
            <person name="Mayer C."/>
            <person name="Parker M."/>
            <person name="Quesneville H."/>
            <person name="Raymond J."/>
            <person name="Uhlig C."/>
            <person name="Valentin K.U."/>
            <person name="Worden A.Z."/>
            <person name="Armbrust E.V."/>
            <person name="Bowler C."/>
            <person name="Green B."/>
            <person name="Moulton V."/>
            <person name="Van Oosterhout C."/>
            <person name="Grigoriev I."/>
        </authorList>
    </citation>
    <scope>NUCLEOTIDE SEQUENCE [LARGE SCALE GENOMIC DNA]</scope>
    <source>
        <strain evidence="2 3">CCMP1102</strain>
    </source>
</reference>
<gene>
    <name evidence="2" type="ORF">FRACYDRAFT_269209</name>
</gene>
<proteinExistence type="predicted"/>
<sequence length="225" mass="24964">MGSNEEEEIVVDNDDDNDNDEGNSKQLRVEDHDEHVDIEEEKRIMAMLEEAAVKDEEDAIKNNDNDDVEADFQPTTVLVLLGSMHFEPSGGADMLSLKIGDPSEMDDILKDACDQIKPNSLKQVHILLKSSSISSLFDDKLLTSFYDGLIPGMDGELSIHVLPESSVMAEDMAVQPGDVDGIRMGLVTSSYFLECEQCQDGGWVLTARKPELDVVDEEEEDEIQN</sequence>
<dbReference type="Proteomes" id="UP000095751">
    <property type="component" value="Unassembled WGS sequence"/>
</dbReference>
<feature type="compositionally biased region" description="Acidic residues" evidence="1">
    <location>
        <begin position="1"/>
        <end position="21"/>
    </location>
</feature>
<keyword evidence="3" id="KW-1185">Reference proteome</keyword>
<feature type="region of interest" description="Disordered" evidence="1">
    <location>
        <begin position="1"/>
        <end position="37"/>
    </location>
</feature>